<dbReference type="Proteomes" id="UP000724584">
    <property type="component" value="Unassembled WGS sequence"/>
</dbReference>
<evidence type="ECO:0000313" key="1">
    <source>
        <dbReference type="EMBL" id="KAH6617358.1"/>
    </source>
</evidence>
<accession>A0ACB7NZJ7</accession>
<gene>
    <name evidence="1" type="ORF">F5144DRAFT_596393</name>
</gene>
<keyword evidence="2" id="KW-1185">Reference proteome</keyword>
<reference evidence="1 2" key="1">
    <citation type="journal article" date="2021" name="Nat. Commun.">
        <title>Genetic determinants of endophytism in the Arabidopsis root mycobiome.</title>
        <authorList>
            <person name="Mesny F."/>
            <person name="Miyauchi S."/>
            <person name="Thiergart T."/>
            <person name="Pickel B."/>
            <person name="Atanasova L."/>
            <person name="Karlsson M."/>
            <person name="Huettel B."/>
            <person name="Barry K.W."/>
            <person name="Haridas S."/>
            <person name="Chen C."/>
            <person name="Bauer D."/>
            <person name="Andreopoulos W."/>
            <person name="Pangilinan J."/>
            <person name="LaButti K."/>
            <person name="Riley R."/>
            <person name="Lipzen A."/>
            <person name="Clum A."/>
            <person name="Drula E."/>
            <person name="Henrissat B."/>
            <person name="Kohler A."/>
            <person name="Grigoriev I.V."/>
            <person name="Martin F.M."/>
            <person name="Hacquard S."/>
        </authorList>
    </citation>
    <scope>NUCLEOTIDE SEQUENCE [LARGE SCALE GENOMIC DNA]</scope>
    <source>
        <strain evidence="1 2">MPI-SDFR-AT-0079</strain>
    </source>
</reference>
<dbReference type="EMBL" id="JAGIZQ010000007">
    <property type="protein sequence ID" value="KAH6617358.1"/>
    <property type="molecule type" value="Genomic_DNA"/>
</dbReference>
<organism evidence="1 2">
    <name type="scientific">Chaetomium tenue</name>
    <dbReference type="NCBI Taxonomy" id="1854479"/>
    <lineage>
        <taxon>Eukaryota</taxon>
        <taxon>Fungi</taxon>
        <taxon>Dikarya</taxon>
        <taxon>Ascomycota</taxon>
        <taxon>Pezizomycotina</taxon>
        <taxon>Sordariomycetes</taxon>
        <taxon>Sordariomycetidae</taxon>
        <taxon>Sordariales</taxon>
        <taxon>Chaetomiaceae</taxon>
        <taxon>Chaetomium</taxon>
    </lineage>
</organism>
<proteinExistence type="predicted"/>
<protein>
    <submittedName>
        <fullName evidence="1">Uncharacterized protein</fullName>
    </submittedName>
</protein>
<evidence type="ECO:0000313" key="2">
    <source>
        <dbReference type="Proteomes" id="UP000724584"/>
    </source>
</evidence>
<comment type="caution">
    <text evidence="1">The sequence shown here is derived from an EMBL/GenBank/DDBJ whole genome shotgun (WGS) entry which is preliminary data.</text>
</comment>
<name>A0ACB7NZJ7_9PEZI</name>
<sequence length="112" mass="12315">MAMLYVLDFQFPKGAVHLPDITGARVTLPISLFKDLNVEDGSLSKVIMEEPAGMVKTFFEELQTALGPSSPGREWSASSSISESRGLVNLARRQTRMLTYMYPSTLSRLGAC</sequence>